<dbReference type="Proteomes" id="UP000244005">
    <property type="component" value="Unassembled WGS sequence"/>
</dbReference>
<sequence>MRSAKNYIFDVTVERPPKPPLFLSAAQRYCIQDLWIIQPFQQLLARHSRLSAMTTPNYVAAALRRSALGFDG</sequence>
<evidence type="ECO:0000313" key="1">
    <source>
        <dbReference type="EMBL" id="PTQ46199.1"/>
    </source>
</evidence>
<evidence type="ECO:0000313" key="2">
    <source>
        <dbReference type="Proteomes" id="UP000244005"/>
    </source>
</evidence>
<dbReference type="Gramene" id="Mp8g03380.1">
    <property type="protein sequence ID" value="Mp8g03380.1.cds1"/>
    <property type="gene ID" value="Mp8g03380"/>
</dbReference>
<gene>
    <name evidence="1" type="ORF">MARPO_0012s0129</name>
</gene>
<proteinExistence type="predicted"/>
<organism evidence="1 2">
    <name type="scientific">Marchantia polymorpha</name>
    <name type="common">Common liverwort</name>
    <name type="synonym">Marchantia aquatica</name>
    <dbReference type="NCBI Taxonomy" id="3197"/>
    <lineage>
        <taxon>Eukaryota</taxon>
        <taxon>Viridiplantae</taxon>
        <taxon>Streptophyta</taxon>
        <taxon>Embryophyta</taxon>
        <taxon>Marchantiophyta</taxon>
        <taxon>Marchantiopsida</taxon>
        <taxon>Marchantiidae</taxon>
        <taxon>Marchantiales</taxon>
        <taxon>Marchantiaceae</taxon>
        <taxon>Marchantia</taxon>
    </lineage>
</organism>
<name>A0A2R6XJE1_MARPO</name>
<accession>A0A2R6XJE1</accession>
<dbReference type="EMBL" id="KZ772684">
    <property type="protein sequence ID" value="PTQ46199.1"/>
    <property type="molecule type" value="Genomic_DNA"/>
</dbReference>
<dbReference type="AlphaFoldDB" id="A0A2R6XJE1"/>
<reference evidence="2" key="1">
    <citation type="journal article" date="2017" name="Cell">
        <title>Insights into land plant evolution garnered from the Marchantia polymorpha genome.</title>
        <authorList>
            <person name="Bowman J.L."/>
            <person name="Kohchi T."/>
            <person name="Yamato K.T."/>
            <person name="Jenkins J."/>
            <person name="Shu S."/>
            <person name="Ishizaki K."/>
            <person name="Yamaoka S."/>
            <person name="Nishihama R."/>
            <person name="Nakamura Y."/>
            <person name="Berger F."/>
            <person name="Adam C."/>
            <person name="Aki S.S."/>
            <person name="Althoff F."/>
            <person name="Araki T."/>
            <person name="Arteaga-Vazquez M.A."/>
            <person name="Balasubrmanian S."/>
            <person name="Barry K."/>
            <person name="Bauer D."/>
            <person name="Boehm C.R."/>
            <person name="Briginshaw L."/>
            <person name="Caballero-Perez J."/>
            <person name="Catarino B."/>
            <person name="Chen F."/>
            <person name="Chiyoda S."/>
            <person name="Chovatia M."/>
            <person name="Davies K.M."/>
            <person name="Delmans M."/>
            <person name="Demura T."/>
            <person name="Dierschke T."/>
            <person name="Dolan L."/>
            <person name="Dorantes-Acosta A.E."/>
            <person name="Eklund D.M."/>
            <person name="Florent S.N."/>
            <person name="Flores-Sandoval E."/>
            <person name="Fujiyama A."/>
            <person name="Fukuzawa H."/>
            <person name="Galik B."/>
            <person name="Grimanelli D."/>
            <person name="Grimwood J."/>
            <person name="Grossniklaus U."/>
            <person name="Hamada T."/>
            <person name="Haseloff J."/>
            <person name="Hetherington A.J."/>
            <person name="Higo A."/>
            <person name="Hirakawa Y."/>
            <person name="Hundley H.N."/>
            <person name="Ikeda Y."/>
            <person name="Inoue K."/>
            <person name="Inoue S.I."/>
            <person name="Ishida S."/>
            <person name="Jia Q."/>
            <person name="Kakita M."/>
            <person name="Kanazawa T."/>
            <person name="Kawai Y."/>
            <person name="Kawashima T."/>
            <person name="Kennedy M."/>
            <person name="Kinose K."/>
            <person name="Kinoshita T."/>
            <person name="Kohara Y."/>
            <person name="Koide E."/>
            <person name="Komatsu K."/>
            <person name="Kopischke S."/>
            <person name="Kubo M."/>
            <person name="Kyozuka J."/>
            <person name="Lagercrantz U."/>
            <person name="Lin S.S."/>
            <person name="Lindquist E."/>
            <person name="Lipzen A.M."/>
            <person name="Lu C.W."/>
            <person name="De Luna E."/>
            <person name="Martienssen R.A."/>
            <person name="Minamino N."/>
            <person name="Mizutani M."/>
            <person name="Mizutani M."/>
            <person name="Mochizuki N."/>
            <person name="Monte I."/>
            <person name="Mosher R."/>
            <person name="Nagasaki H."/>
            <person name="Nakagami H."/>
            <person name="Naramoto S."/>
            <person name="Nishitani K."/>
            <person name="Ohtani M."/>
            <person name="Okamoto T."/>
            <person name="Okumura M."/>
            <person name="Phillips J."/>
            <person name="Pollak B."/>
            <person name="Reinders A."/>
            <person name="Rovekamp M."/>
            <person name="Sano R."/>
            <person name="Sawa S."/>
            <person name="Schmid M.W."/>
            <person name="Shirakawa M."/>
            <person name="Solano R."/>
            <person name="Spunde A."/>
            <person name="Suetsugu N."/>
            <person name="Sugano S."/>
            <person name="Sugiyama A."/>
            <person name="Sun R."/>
            <person name="Suzuki Y."/>
            <person name="Takenaka M."/>
            <person name="Takezawa D."/>
            <person name="Tomogane H."/>
            <person name="Tsuzuki M."/>
            <person name="Ueda T."/>
            <person name="Umeda M."/>
            <person name="Ward J.M."/>
            <person name="Watanabe Y."/>
            <person name="Yazaki K."/>
            <person name="Yokoyama R."/>
            <person name="Yoshitake Y."/>
            <person name="Yotsui I."/>
            <person name="Zachgo S."/>
            <person name="Schmutz J."/>
        </authorList>
    </citation>
    <scope>NUCLEOTIDE SEQUENCE [LARGE SCALE GENOMIC DNA]</scope>
    <source>
        <strain evidence="2">Tak-1</strain>
    </source>
</reference>
<keyword evidence="2" id="KW-1185">Reference proteome</keyword>
<protein>
    <submittedName>
        <fullName evidence="1">Uncharacterized protein</fullName>
    </submittedName>
</protein>